<dbReference type="AlphaFoldDB" id="A0A832CU79"/>
<evidence type="ECO:0000259" key="6">
    <source>
        <dbReference type="Pfam" id="PF08240"/>
    </source>
</evidence>
<dbReference type="GO" id="GO:0005737">
    <property type="term" value="C:cytoplasm"/>
    <property type="evidence" value="ECO:0007669"/>
    <property type="project" value="TreeGrafter"/>
</dbReference>
<protein>
    <submittedName>
        <fullName evidence="7">Alcohol dehydrogenase</fullName>
    </submittedName>
</protein>
<dbReference type="GO" id="GO:0004022">
    <property type="term" value="F:alcohol dehydrogenase (NAD+) activity"/>
    <property type="evidence" value="ECO:0007669"/>
    <property type="project" value="TreeGrafter"/>
</dbReference>
<comment type="similarity">
    <text evidence="2">Belongs to the zinc-containing alcohol dehydrogenase family.</text>
</comment>
<feature type="domain" description="Alcohol dehydrogenase-like N-terminal" evidence="6">
    <location>
        <begin position="17"/>
        <end position="125"/>
    </location>
</feature>
<dbReference type="PANTHER" id="PTHR42940">
    <property type="entry name" value="ALCOHOL DEHYDROGENASE 1-RELATED"/>
    <property type="match status" value="1"/>
</dbReference>
<keyword evidence="4" id="KW-0862">Zinc</keyword>
<dbReference type="InterPro" id="IPR013154">
    <property type="entry name" value="ADH-like_N"/>
</dbReference>
<evidence type="ECO:0000256" key="1">
    <source>
        <dbReference type="ARBA" id="ARBA00001947"/>
    </source>
</evidence>
<evidence type="ECO:0000313" key="7">
    <source>
        <dbReference type="EMBL" id="HGQ36757.1"/>
    </source>
</evidence>
<dbReference type="SUPFAM" id="SSF50129">
    <property type="entry name" value="GroES-like"/>
    <property type="match status" value="1"/>
</dbReference>
<keyword evidence="3" id="KW-0479">Metal-binding</keyword>
<accession>A0A832CU79</accession>
<evidence type="ECO:0000256" key="2">
    <source>
        <dbReference type="ARBA" id="ARBA00008072"/>
    </source>
</evidence>
<dbReference type="GO" id="GO:0046872">
    <property type="term" value="F:metal ion binding"/>
    <property type="evidence" value="ECO:0007669"/>
    <property type="project" value="UniProtKB-KW"/>
</dbReference>
<name>A0A832CU79_9CREN</name>
<evidence type="ECO:0000256" key="3">
    <source>
        <dbReference type="ARBA" id="ARBA00022723"/>
    </source>
</evidence>
<proteinExistence type="inferred from homology"/>
<comment type="caution">
    <text evidence="7">The sequence shown here is derived from an EMBL/GenBank/DDBJ whole genome shotgun (WGS) entry which is preliminary data.</text>
</comment>
<dbReference type="InterPro" id="IPR036291">
    <property type="entry name" value="NAD(P)-bd_dom_sf"/>
</dbReference>
<evidence type="ECO:0000256" key="5">
    <source>
        <dbReference type="ARBA" id="ARBA00023002"/>
    </source>
</evidence>
<evidence type="ECO:0000256" key="4">
    <source>
        <dbReference type="ARBA" id="ARBA00022833"/>
    </source>
</evidence>
<reference evidence="7" key="1">
    <citation type="journal article" date="2020" name="mSystems">
        <title>Genome- and Community-Level Interaction Insights into Carbon Utilization and Element Cycling Functions of Hydrothermarchaeota in Hydrothermal Sediment.</title>
        <authorList>
            <person name="Zhou Z."/>
            <person name="Liu Y."/>
            <person name="Xu W."/>
            <person name="Pan J."/>
            <person name="Luo Z.H."/>
            <person name="Li M."/>
        </authorList>
    </citation>
    <scope>NUCLEOTIDE SEQUENCE</scope>
    <source>
        <strain evidence="7">SpSt-667</strain>
    </source>
</reference>
<sequence length="322" mass="36065">MEEPLVIEELPEPTINKNQLLIKVSVCGVCYTDIDIIEGRVKCSIPIIPGHQIVGKIVDIGKEAKNYSIGDRVGVAWIGLTCGNCFYCITDQENLCENFKATGCHINGGYAQYTVAFEDYTYLLPKNVDDEHVAPLLCAGAVGYRALKLLNMVDGLRLGLFGFGSSAHIIIQIARKLYPSSEIYVFTRSIHHQEHARKLGADWVGSPYEDPPRKIDRAIDFTPAGEIIGRTLEVLNRGGKIVINVIRKQTPIVLDYVKHMWLEKEVKTVANITRKDVTEFIRIVEKFGVDSHIQRYKFEEVNKALRDLKAAKVVGSPILKIN</sequence>
<dbReference type="InterPro" id="IPR011032">
    <property type="entry name" value="GroES-like_sf"/>
</dbReference>
<keyword evidence="5" id="KW-0560">Oxidoreductase</keyword>
<dbReference type="PANTHER" id="PTHR42940:SF8">
    <property type="entry name" value="VACUOLAR PROTEIN SORTING-ASSOCIATED PROTEIN 11"/>
    <property type="match status" value="1"/>
</dbReference>
<dbReference type="EMBL" id="DTCK01000045">
    <property type="protein sequence ID" value="HGQ36757.1"/>
    <property type="molecule type" value="Genomic_DNA"/>
</dbReference>
<comment type="cofactor">
    <cofactor evidence="1">
        <name>Zn(2+)</name>
        <dbReference type="ChEBI" id="CHEBI:29105"/>
    </cofactor>
</comment>
<gene>
    <name evidence="7" type="ORF">ENU41_08825</name>
</gene>
<dbReference type="SUPFAM" id="SSF51735">
    <property type="entry name" value="NAD(P)-binding Rossmann-fold domains"/>
    <property type="match status" value="1"/>
</dbReference>
<dbReference type="Gene3D" id="3.40.50.720">
    <property type="entry name" value="NAD(P)-binding Rossmann-like Domain"/>
    <property type="match status" value="1"/>
</dbReference>
<dbReference type="Gene3D" id="3.90.180.10">
    <property type="entry name" value="Medium-chain alcohol dehydrogenases, catalytic domain"/>
    <property type="match status" value="1"/>
</dbReference>
<organism evidence="7">
    <name type="scientific">Ignisphaera aggregans</name>
    <dbReference type="NCBI Taxonomy" id="334771"/>
    <lineage>
        <taxon>Archaea</taxon>
        <taxon>Thermoproteota</taxon>
        <taxon>Thermoprotei</taxon>
        <taxon>Desulfurococcales</taxon>
        <taxon>Desulfurococcaceae</taxon>
        <taxon>Ignisphaera</taxon>
    </lineage>
</organism>
<dbReference type="Pfam" id="PF08240">
    <property type="entry name" value="ADH_N"/>
    <property type="match status" value="1"/>
</dbReference>